<dbReference type="Gene3D" id="1.25.40.390">
    <property type="match status" value="1"/>
</dbReference>
<feature type="signal peptide" evidence="1">
    <location>
        <begin position="1"/>
        <end position="22"/>
    </location>
</feature>
<keyword evidence="1" id="KW-0732">Signal</keyword>
<evidence type="ECO:0000256" key="1">
    <source>
        <dbReference type="SAM" id="SignalP"/>
    </source>
</evidence>
<protein>
    <submittedName>
        <fullName evidence="2">SusD/RagB family nutrient-binding outer membrane lipoprotein</fullName>
    </submittedName>
</protein>
<dbReference type="Proteomes" id="UP000256373">
    <property type="component" value="Unassembled WGS sequence"/>
</dbReference>
<organism evidence="2 3">
    <name type="scientific">Dyadobacter luteus</name>
    <dbReference type="NCBI Taxonomy" id="2259619"/>
    <lineage>
        <taxon>Bacteria</taxon>
        <taxon>Pseudomonadati</taxon>
        <taxon>Bacteroidota</taxon>
        <taxon>Cytophagia</taxon>
        <taxon>Cytophagales</taxon>
        <taxon>Spirosomataceae</taxon>
        <taxon>Dyadobacter</taxon>
    </lineage>
</organism>
<name>A0A3D8Y7Q9_9BACT</name>
<dbReference type="InterPro" id="IPR041662">
    <property type="entry name" value="SusD-like_2"/>
</dbReference>
<evidence type="ECO:0000313" key="3">
    <source>
        <dbReference type="Proteomes" id="UP000256373"/>
    </source>
</evidence>
<dbReference type="PROSITE" id="PS51257">
    <property type="entry name" value="PROKAR_LIPOPROTEIN"/>
    <property type="match status" value="1"/>
</dbReference>
<dbReference type="OrthoDB" id="843771at2"/>
<dbReference type="RefSeq" id="WP_115832881.1">
    <property type="nucleotide sequence ID" value="NZ_QNUL01000020.1"/>
</dbReference>
<evidence type="ECO:0000313" key="2">
    <source>
        <dbReference type="EMBL" id="REA58547.1"/>
    </source>
</evidence>
<dbReference type="AlphaFoldDB" id="A0A3D8Y7Q9"/>
<sequence length="495" mass="56275">MKKIIYQLLALTLIFFSCQNLDEMNVDPNRPTSAHPQLLLTKIQWNAFQDNGGTGPLYAQKMLVQTDGENASQYYKWDRSDFSAYSRLRDVTKMIQEGEKISDNSYVALGKFFRAVYFYNLTMTFGDVPYSKALRGELDPVYTPSSYDSQKAVFQGILKELEEANTLLKNENKIIAGDVIFKGDITKWRKVVNAYRLKVLMALSGKESEADLNVKAAFAQIVANEPILVSESDDAQLVFLDQQGNRYPEFNSSGFGSGMYIDSTFIRRLQDREDPRLFIYCTQTKVGSEAGKALTDFSSYEGGDPAVPYAQVNIKATAGRTSKVNDRYHKDPTTEPRVLLGFAEQNFILAEAVVRNWITGSADTYYQKGVKASFKFYETYSKGVMPSYVTSAKADTYLAKSINDISKVTTTAQKIEMIAMQKYLRSFFQSGWDSYFNTLRTGYPEYRRPAGVALPFRWIYPQAEYNNNRENVAAAIKSQFGENNDLINQRTWWLK</sequence>
<comment type="caution">
    <text evidence="2">The sequence shown here is derived from an EMBL/GenBank/DDBJ whole genome shotgun (WGS) entry which is preliminary data.</text>
</comment>
<dbReference type="InterPro" id="IPR011990">
    <property type="entry name" value="TPR-like_helical_dom_sf"/>
</dbReference>
<keyword evidence="2" id="KW-0449">Lipoprotein</keyword>
<proteinExistence type="predicted"/>
<feature type="chain" id="PRO_5017698832" evidence="1">
    <location>
        <begin position="23"/>
        <end position="495"/>
    </location>
</feature>
<dbReference type="Pfam" id="PF12771">
    <property type="entry name" value="SusD-like_2"/>
    <property type="match status" value="1"/>
</dbReference>
<reference evidence="2 3" key="1">
    <citation type="submission" date="2018-07" db="EMBL/GenBank/DDBJ databases">
        <title>Dyadobacter roseus sp. nov., isolated from rose rhizosphere soil.</title>
        <authorList>
            <person name="Chen L."/>
        </authorList>
    </citation>
    <scope>NUCLEOTIDE SEQUENCE [LARGE SCALE GENOMIC DNA]</scope>
    <source>
        <strain evidence="2 3">RS19</strain>
    </source>
</reference>
<gene>
    <name evidence="2" type="ORF">DSL64_20905</name>
</gene>
<accession>A0A3D8Y7Q9</accession>
<dbReference type="EMBL" id="QNUL01000020">
    <property type="protein sequence ID" value="REA58547.1"/>
    <property type="molecule type" value="Genomic_DNA"/>
</dbReference>
<keyword evidence="3" id="KW-1185">Reference proteome</keyword>
<dbReference type="SUPFAM" id="SSF48452">
    <property type="entry name" value="TPR-like"/>
    <property type="match status" value="1"/>
</dbReference>